<reference evidence="2 3" key="1">
    <citation type="submission" date="2014-09" db="EMBL/GenBank/DDBJ databases">
        <title>Draft genome sequence of Streptomyces natalensis ATCC 27448, producer of the antifungal pimaricin.</title>
        <authorList>
            <person name="Mendes M.V."/>
            <person name="Beites T."/>
            <person name="Pires S."/>
            <person name="Santos C.L."/>
            <person name="Moradas-Ferreira P."/>
        </authorList>
    </citation>
    <scope>NUCLEOTIDE SEQUENCE [LARGE SCALE GENOMIC DNA]</scope>
    <source>
        <strain evidence="2 3">ATCC 27448</strain>
    </source>
</reference>
<evidence type="ECO:0000313" key="2">
    <source>
        <dbReference type="EMBL" id="KIZ13608.1"/>
    </source>
</evidence>
<dbReference type="RefSeq" id="WP_044368539.1">
    <property type="nucleotide sequence ID" value="NZ_JRKI01000062.1"/>
</dbReference>
<keyword evidence="3" id="KW-1185">Reference proteome</keyword>
<protein>
    <recommendedName>
        <fullName evidence="4">WYL domain-containing protein</fullName>
    </recommendedName>
</protein>
<dbReference type="Proteomes" id="UP000032458">
    <property type="component" value="Unassembled WGS sequence"/>
</dbReference>
<feature type="compositionally biased region" description="Basic and acidic residues" evidence="1">
    <location>
        <begin position="1"/>
        <end position="11"/>
    </location>
</feature>
<dbReference type="EMBL" id="JRKI01000062">
    <property type="protein sequence ID" value="KIZ13608.1"/>
    <property type="molecule type" value="Genomic_DNA"/>
</dbReference>
<evidence type="ECO:0000313" key="3">
    <source>
        <dbReference type="Proteomes" id="UP000032458"/>
    </source>
</evidence>
<evidence type="ECO:0000256" key="1">
    <source>
        <dbReference type="SAM" id="MobiDB-lite"/>
    </source>
</evidence>
<evidence type="ECO:0008006" key="4">
    <source>
        <dbReference type="Google" id="ProtNLM"/>
    </source>
</evidence>
<dbReference type="PATRIC" id="fig|1240678.4.peg.7870"/>
<accession>A0A0D7CBH5</accession>
<proteinExistence type="predicted"/>
<gene>
    <name evidence="2" type="ORF">SNA_36935</name>
</gene>
<sequence>MAGGLDGDREAVGAGEGDGGDHVVGVRRTDDDGRAVAVGGLEAGAFGVVAVVAGEQDGAVDLPYEGVRQLLQFSDSLEVMHPPEARRVLARAAASLGEIYGGEGTGA</sequence>
<feature type="region of interest" description="Disordered" evidence="1">
    <location>
        <begin position="1"/>
        <end position="27"/>
    </location>
</feature>
<comment type="caution">
    <text evidence="2">The sequence shown here is derived from an EMBL/GenBank/DDBJ whole genome shotgun (WGS) entry which is preliminary data.</text>
</comment>
<name>A0A0D7CBH5_9ACTN</name>
<organism evidence="2 3">
    <name type="scientific">Streptomyces natalensis ATCC 27448</name>
    <dbReference type="NCBI Taxonomy" id="1240678"/>
    <lineage>
        <taxon>Bacteria</taxon>
        <taxon>Bacillati</taxon>
        <taxon>Actinomycetota</taxon>
        <taxon>Actinomycetes</taxon>
        <taxon>Kitasatosporales</taxon>
        <taxon>Streptomycetaceae</taxon>
        <taxon>Streptomyces</taxon>
    </lineage>
</organism>
<dbReference type="AlphaFoldDB" id="A0A0D7CBH5"/>